<reference evidence="2" key="1">
    <citation type="journal article" date="2014" name="Microb. Cell Fact.">
        <title>Exploiting Issatchenkia orientalis SD108 for succinic acid production.</title>
        <authorList>
            <person name="Xiao H."/>
            <person name="Shao Z."/>
            <person name="Jiang Y."/>
            <person name="Dole S."/>
            <person name="Zhao H."/>
        </authorList>
    </citation>
    <scope>NUCLEOTIDE SEQUENCE [LARGE SCALE GENOMIC DNA]</scope>
    <source>
        <strain evidence="2">SD108</strain>
    </source>
</reference>
<protein>
    <submittedName>
        <fullName evidence="1">Uncharacterized protein</fullName>
    </submittedName>
</protein>
<gene>
    <name evidence="1" type="ORF">JL09_g6665</name>
</gene>
<sequence length="37" mass="4027">MRFADLQASYTVSQCDCTGGIKPSKYSLIDRKSIGSV</sequence>
<evidence type="ECO:0000313" key="1">
    <source>
        <dbReference type="EMBL" id="KGK32728.1"/>
    </source>
</evidence>
<organism evidence="1 2">
    <name type="scientific">Pichia kudriavzevii</name>
    <name type="common">Yeast</name>
    <name type="synonym">Issatchenkia orientalis</name>
    <dbReference type="NCBI Taxonomy" id="4909"/>
    <lineage>
        <taxon>Eukaryota</taxon>
        <taxon>Fungi</taxon>
        <taxon>Dikarya</taxon>
        <taxon>Ascomycota</taxon>
        <taxon>Saccharomycotina</taxon>
        <taxon>Pichiomycetes</taxon>
        <taxon>Pichiales</taxon>
        <taxon>Pichiaceae</taxon>
        <taxon>Pichia</taxon>
    </lineage>
</organism>
<accession>A0A099NJ54</accession>
<comment type="caution">
    <text evidence="1">The sequence shown here is derived from an EMBL/GenBank/DDBJ whole genome shotgun (WGS) entry which is preliminary data.</text>
</comment>
<proteinExistence type="predicted"/>
<dbReference type="Proteomes" id="UP000029867">
    <property type="component" value="Unassembled WGS sequence"/>
</dbReference>
<name>A0A099NJ54_PICKU</name>
<dbReference type="HOGENOM" id="CLU_3351241_0_0_1"/>
<evidence type="ECO:0000313" key="2">
    <source>
        <dbReference type="Proteomes" id="UP000029867"/>
    </source>
</evidence>
<dbReference type="EMBL" id="JQFK01001919">
    <property type="protein sequence ID" value="KGK32728.1"/>
    <property type="molecule type" value="Genomic_DNA"/>
</dbReference>
<dbReference type="AlphaFoldDB" id="A0A099NJ54"/>